<dbReference type="Proteomes" id="UP001150581">
    <property type="component" value="Unassembled WGS sequence"/>
</dbReference>
<sequence>MYTPVLRRLVALGGAQGMRAFSSSATVSEAIKRITVVGGGQMGAGIAQVAATFDHQVTLVDVSPEALERGRQYMGKSLGRVAKKKFPEDPAQQTNWVDSILGRIQGSTELSKGVSQADLVVEAIVENINVKQRLFADVAQAAPADCILASNTSSLPIGRIFENLSAERRALAVGLHFFNPVAQMKLVEVVRTGENSEEIVQKALDFVRAIGKSPAVCQDTPGFIVNRLLLPYMMEAIRLLERGVADSRDIDTAMKLGAGYPMGPFELADYVGLDTVKAIVDGWYTDGEGLKGDSLFMPSPKLNELVAAGHLGVKSGQGFYNYKK</sequence>
<comment type="caution">
    <text evidence="1">The sequence shown here is derived from an EMBL/GenBank/DDBJ whole genome shotgun (WGS) entry which is preliminary data.</text>
</comment>
<protein>
    <submittedName>
        <fullName evidence="1">Uncharacterized protein</fullName>
    </submittedName>
</protein>
<name>A0ACC1IS68_9FUNG</name>
<gene>
    <name evidence="1" type="ORF">LPJ66_001833</name>
</gene>
<proteinExistence type="predicted"/>
<evidence type="ECO:0000313" key="2">
    <source>
        <dbReference type="Proteomes" id="UP001150581"/>
    </source>
</evidence>
<organism evidence="1 2">
    <name type="scientific">Kickxella alabastrina</name>
    <dbReference type="NCBI Taxonomy" id="61397"/>
    <lineage>
        <taxon>Eukaryota</taxon>
        <taxon>Fungi</taxon>
        <taxon>Fungi incertae sedis</taxon>
        <taxon>Zoopagomycota</taxon>
        <taxon>Kickxellomycotina</taxon>
        <taxon>Kickxellomycetes</taxon>
        <taxon>Kickxellales</taxon>
        <taxon>Kickxellaceae</taxon>
        <taxon>Kickxella</taxon>
    </lineage>
</organism>
<dbReference type="EMBL" id="JANBPG010000118">
    <property type="protein sequence ID" value="KAJ1899890.1"/>
    <property type="molecule type" value="Genomic_DNA"/>
</dbReference>
<keyword evidence="2" id="KW-1185">Reference proteome</keyword>
<accession>A0ACC1IS68</accession>
<evidence type="ECO:0000313" key="1">
    <source>
        <dbReference type="EMBL" id="KAJ1899890.1"/>
    </source>
</evidence>
<reference evidence="1" key="1">
    <citation type="submission" date="2022-07" db="EMBL/GenBank/DDBJ databases">
        <title>Phylogenomic reconstructions and comparative analyses of Kickxellomycotina fungi.</title>
        <authorList>
            <person name="Reynolds N.K."/>
            <person name="Stajich J.E."/>
            <person name="Barry K."/>
            <person name="Grigoriev I.V."/>
            <person name="Crous P."/>
            <person name="Smith M.E."/>
        </authorList>
    </citation>
    <scope>NUCLEOTIDE SEQUENCE</scope>
    <source>
        <strain evidence="1">Benny 63K</strain>
    </source>
</reference>